<accession>U4L146</accession>
<dbReference type="EMBL" id="HF935386">
    <property type="protein sequence ID" value="CCX07993.1"/>
    <property type="molecule type" value="Genomic_DNA"/>
</dbReference>
<feature type="region of interest" description="Disordered" evidence="1">
    <location>
        <begin position="20"/>
        <end position="59"/>
    </location>
</feature>
<evidence type="ECO:0000313" key="3">
    <source>
        <dbReference type="Proteomes" id="UP000018144"/>
    </source>
</evidence>
<reference evidence="2 3" key="1">
    <citation type="journal article" date="2013" name="PLoS Genet.">
        <title>The genome and development-dependent transcriptomes of Pyronema confluens: a window into fungal evolution.</title>
        <authorList>
            <person name="Traeger S."/>
            <person name="Altegoer F."/>
            <person name="Freitag M."/>
            <person name="Gabaldon T."/>
            <person name="Kempken F."/>
            <person name="Kumar A."/>
            <person name="Marcet-Houben M."/>
            <person name="Poggeler S."/>
            <person name="Stajich J.E."/>
            <person name="Nowrousian M."/>
        </authorList>
    </citation>
    <scope>NUCLEOTIDE SEQUENCE [LARGE SCALE GENOMIC DNA]</scope>
    <source>
        <strain evidence="3">CBS 100304</strain>
        <tissue evidence="2">Vegetative mycelium</tissue>
    </source>
</reference>
<name>U4L146_PYROM</name>
<keyword evidence="3" id="KW-1185">Reference proteome</keyword>
<dbReference type="Proteomes" id="UP000018144">
    <property type="component" value="Unassembled WGS sequence"/>
</dbReference>
<proteinExistence type="predicted"/>
<protein>
    <submittedName>
        <fullName evidence="2">Uncharacterized protein</fullName>
    </submittedName>
</protein>
<sequence length="59" mass="6203">MREKLHGSIGFAIDRSSLEVQPADTNRIAGDAHRKSRGSGAGREKPKKPAGSTPPAGCF</sequence>
<dbReference type="AlphaFoldDB" id="U4L146"/>
<evidence type="ECO:0000256" key="1">
    <source>
        <dbReference type="SAM" id="MobiDB-lite"/>
    </source>
</evidence>
<gene>
    <name evidence="2" type="ORF">PCON_07582</name>
</gene>
<evidence type="ECO:0000313" key="2">
    <source>
        <dbReference type="EMBL" id="CCX07993.1"/>
    </source>
</evidence>
<organism evidence="2 3">
    <name type="scientific">Pyronema omphalodes (strain CBS 100304)</name>
    <name type="common">Pyronema confluens</name>
    <dbReference type="NCBI Taxonomy" id="1076935"/>
    <lineage>
        <taxon>Eukaryota</taxon>
        <taxon>Fungi</taxon>
        <taxon>Dikarya</taxon>
        <taxon>Ascomycota</taxon>
        <taxon>Pezizomycotina</taxon>
        <taxon>Pezizomycetes</taxon>
        <taxon>Pezizales</taxon>
        <taxon>Pyronemataceae</taxon>
        <taxon>Pyronema</taxon>
    </lineage>
</organism>